<feature type="domain" description="Restriction endonuclease type IV Mrr" evidence="1">
    <location>
        <begin position="48"/>
        <end position="161"/>
    </location>
</feature>
<keyword evidence="2" id="KW-0540">Nuclease</keyword>
<dbReference type="Pfam" id="PF04471">
    <property type="entry name" value="Mrr_cat"/>
    <property type="match status" value="1"/>
</dbReference>
<dbReference type="SUPFAM" id="SSF52980">
    <property type="entry name" value="Restriction endonuclease-like"/>
    <property type="match status" value="1"/>
</dbReference>
<dbReference type="Proteomes" id="UP000596739">
    <property type="component" value="Unassembled WGS sequence"/>
</dbReference>
<evidence type="ECO:0000313" key="3">
    <source>
        <dbReference type="Proteomes" id="UP000596739"/>
    </source>
</evidence>
<dbReference type="InterPro" id="IPR052906">
    <property type="entry name" value="Type_IV_Methyl-Rstrct_Enzyme"/>
</dbReference>
<dbReference type="RefSeq" id="WP_200265716.1">
    <property type="nucleotide sequence ID" value="NZ_JAENHN010000002.1"/>
</dbReference>
<evidence type="ECO:0000313" key="2">
    <source>
        <dbReference type="EMBL" id="MBK1809169.1"/>
    </source>
</evidence>
<organism evidence="2 3">
    <name type="scientific">Clostridium yunnanense</name>
    <dbReference type="NCBI Taxonomy" id="2800325"/>
    <lineage>
        <taxon>Bacteria</taxon>
        <taxon>Bacillati</taxon>
        <taxon>Bacillota</taxon>
        <taxon>Clostridia</taxon>
        <taxon>Eubacteriales</taxon>
        <taxon>Clostridiaceae</taxon>
        <taxon>Clostridium</taxon>
    </lineage>
</organism>
<sequence length="188" mass="21360">MIKFIFLIVLFILLLIIYFIITNNDTSYITPRNLYDSDLTTIKNAVYHMHPRDFEFFTAKLLSLTGNYSYEVTSYTNDGGKDVILKKRGEVVYLECKHLKDETKVGRPHAQKLCGAMVADNISKGIIVTLKGANKNCLDYCTKLKKSKIATISIDVINLDDLINECLKLHAHTVYDLAGISDKYINIK</sequence>
<dbReference type="InterPro" id="IPR011335">
    <property type="entry name" value="Restrct_endonuc-II-like"/>
</dbReference>
<keyword evidence="2" id="KW-0378">Hydrolase</keyword>
<evidence type="ECO:0000259" key="1">
    <source>
        <dbReference type="Pfam" id="PF04471"/>
    </source>
</evidence>
<name>A0ABS1EIG9_9CLOT</name>
<proteinExistence type="predicted"/>
<dbReference type="InterPro" id="IPR007560">
    <property type="entry name" value="Restrct_endonuc_IV_Mrr"/>
</dbReference>
<comment type="caution">
    <text evidence="2">The sequence shown here is derived from an EMBL/GenBank/DDBJ whole genome shotgun (WGS) entry which is preliminary data.</text>
</comment>
<gene>
    <name evidence="2" type="ORF">JHL18_00710</name>
</gene>
<dbReference type="InterPro" id="IPR011856">
    <property type="entry name" value="tRNA_endonuc-like_dom_sf"/>
</dbReference>
<dbReference type="GO" id="GO:0004519">
    <property type="term" value="F:endonuclease activity"/>
    <property type="evidence" value="ECO:0007669"/>
    <property type="project" value="UniProtKB-KW"/>
</dbReference>
<accession>A0ABS1EIG9</accession>
<dbReference type="EMBL" id="JAENHN010000002">
    <property type="protein sequence ID" value="MBK1809169.1"/>
    <property type="molecule type" value="Genomic_DNA"/>
</dbReference>
<dbReference type="PANTHER" id="PTHR30015:SF7">
    <property type="entry name" value="TYPE IV METHYL-DIRECTED RESTRICTION ENZYME ECOKMRR"/>
    <property type="match status" value="1"/>
</dbReference>
<dbReference type="Gene3D" id="3.40.1350.10">
    <property type="match status" value="1"/>
</dbReference>
<dbReference type="PANTHER" id="PTHR30015">
    <property type="entry name" value="MRR RESTRICTION SYSTEM PROTEIN"/>
    <property type="match status" value="1"/>
</dbReference>
<protein>
    <submittedName>
        <fullName evidence="2">Restriction endonuclease</fullName>
    </submittedName>
</protein>
<reference evidence="3" key="1">
    <citation type="submission" date="2021-01" db="EMBL/GenBank/DDBJ databases">
        <title>Genome public.</title>
        <authorList>
            <person name="Liu C."/>
            <person name="Sun Q."/>
        </authorList>
    </citation>
    <scope>NUCLEOTIDE SEQUENCE [LARGE SCALE GENOMIC DNA]</scope>
    <source>
        <strain evidence="3">YIM B02505</strain>
    </source>
</reference>
<keyword evidence="3" id="KW-1185">Reference proteome</keyword>
<keyword evidence="2" id="KW-0255">Endonuclease</keyword>